<dbReference type="InterPro" id="IPR022761">
    <property type="entry name" value="Fumarate_lyase_N"/>
</dbReference>
<dbReference type="AlphaFoldDB" id="A0A0M7ALU7"/>
<dbReference type="InterPro" id="IPR008948">
    <property type="entry name" value="L-Aspartase-like"/>
</dbReference>
<sequence>MPISLFSSPVFSDLYSDADLVLRLDEDADLLHMIRFEQALAQVQGALGIIPEGAAATIVSALETCEIEPIALSKGTRSAGIPVPALVASLRKVAGDDAGSWLHWGATSQDVMDTALVLQAKSCLHVLEERLGKLIDALETESVRHANQLLAGRTRSQISTPITFGYRIAQWAHGLIDAEADLPALREKVLRVQFGGASGVNSAVAPDGPRIAEALAEELKLHFSPSWHSNRSNILALSAWLQALTAGIAKMAGDLLLLGRSDIAEVSSGTGGGSSTMPQKANPVQAEAILTLNAIVQTSASGIAAAATPAEERDGARWPLEWAFLPQMLIATGAALRHAQALADSMSPNQDRISSGLKDHPEIMAEAASFALAKNGVPRAEAKDIVAKAASQTDFKSTLKQLAPDGIDWDTVLDLATVIPACKEMTAEIFARRSR</sequence>
<evidence type="ECO:0000313" key="3">
    <source>
        <dbReference type="EMBL" id="CTQ74743.1"/>
    </source>
</evidence>
<dbReference type="Pfam" id="PF00206">
    <property type="entry name" value="Lyase_1"/>
    <property type="match status" value="1"/>
</dbReference>
<gene>
    <name evidence="3" type="primary">pcaB</name>
    <name evidence="3" type="ORF">LAX5112_03957</name>
</gene>
<accession>A0A0M7ALU7</accession>
<dbReference type="InterPro" id="IPR020557">
    <property type="entry name" value="Fumarate_lyase_CS"/>
</dbReference>
<dbReference type="RefSeq" id="WP_055673258.1">
    <property type="nucleotide sequence ID" value="NZ_CXWD01000018.1"/>
</dbReference>
<dbReference type="EMBL" id="CXWD01000018">
    <property type="protein sequence ID" value="CTQ74743.1"/>
    <property type="molecule type" value="Genomic_DNA"/>
</dbReference>
<dbReference type="Proteomes" id="UP000053235">
    <property type="component" value="Unassembled WGS sequence"/>
</dbReference>
<dbReference type="PROSITE" id="PS00163">
    <property type="entry name" value="FUMARATE_LYASES"/>
    <property type="match status" value="1"/>
</dbReference>
<reference evidence="4" key="1">
    <citation type="submission" date="2015-07" db="EMBL/GenBank/DDBJ databases">
        <authorList>
            <person name="Rodrigo-Torres Lidia"/>
            <person name="Arahal R.David."/>
        </authorList>
    </citation>
    <scope>NUCLEOTIDE SEQUENCE [LARGE SCALE GENOMIC DNA]</scope>
    <source>
        <strain evidence="4">CECT 5112</strain>
    </source>
</reference>
<protein>
    <submittedName>
        <fullName evidence="3">3-carboxy-cis,cis-muconate cycloisomerase</fullName>
        <ecNumber evidence="3">5.5.1.2</ecNumber>
    </submittedName>
</protein>
<dbReference type="PANTHER" id="PTHR43172:SF2">
    <property type="entry name" value="ADENYLOSUCCINATE LYASE C-TERMINAL DOMAIN-CONTAINING PROTEIN"/>
    <property type="match status" value="1"/>
</dbReference>
<feature type="domain" description="Fumarate lyase N-terminal" evidence="2">
    <location>
        <begin position="34"/>
        <end position="291"/>
    </location>
</feature>
<dbReference type="EC" id="5.5.1.2" evidence="3"/>
<name>A0A0M7ALU7_9HYPH</name>
<proteinExistence type="inferred from homology"/>
<dbReference type="Gene3D" id="1.20.200.10">
    <property type="entry name" value="Fumarase/aspartase (Central domain)"/>
    <property type="match status" value="1"/>
</dbReference>
<evidence type="ECO:0000313" key="4">
    <source>
        <dbReference type="Proteomes" id="UP000053235"/>
    </source>
</evidence>
<dbReference type="InterPro" id="IPR000362">
    <property type="entry name" value="Fumarate_lyase_fam"/>
</dbReference>
<dbReference type="PANTHER" id="PTHR43172">
    <property type="entry name" value="ADENYLOSUCCINATE LYASE"/>
    <property type="match status" value="1"/>
</dbReference>
<dbReference type="STRING" id="388408.LAX5112_03957"/>
<dbReference type="SUPFAM" id="SSF48557">
    <property type="entry name" value="L-aspartase-like"/>
    <property type="match status" value="1"/>
</dbReference>
<dbReference type="PRINTS" id="PR00149">
    <property type="entry name" value="FUMRATELYASE"/>
</dbReference>
<organism evidence="3 4">
    <name type="scientific">Roseibium alexandrii</name>
    <dbReference type="NCBI Taxonomy" id="388408"/>
    <lineage>
        <taxon>Bacteria</taxon>
        <taxon>Pseudomonadati</taxon>
        <taxon>Pseudomonadota</taxon>
        <taxon>Alphaproteobacteria</taxon>
        <taxon>Hyphomicrobiales</taxon>
        <taxon>Stappiaceae</taxon>
        <taxon>Roseibium</taxon>
    </lineage>
</organism>
<keyword evidence="4" id="KW-1185">Reference proteome</keyword>
<keyword evidence="3" id="KW-0413">Isomerase</keyword>
<evidence type="ECO:0000256" key="1">
    <source>
        <dbReference type="ARBA" id="ARBA00034772"/>
    </source>
</evidence>
<evidence type="ECO:0000259" key="2">
    <source>
        <dbReference type="Pfam" id="PF00206"/>
    </source>
</evidence>
<comment type="similarity">
    <text evidence="1">Belongs to the class-II fumarase/aspartase family.</text>
</comment>
<dbReference type="GO" id="GO:0047472">
    <property type="term" value="F:3-carboxy-cis,cis-muconate cycloisomerase activity"/>
    <property type="evidence" value="ECO:0007669"/>
    <property type="project" value="UniProtKB-EC"/>
</dbReference>
<dbReference type="GO" id="GO:0016829">
    <property type="term" value="F:lyase activity"/>
    <property type="evidence" value="ECO:0007669"/>
    <property type="project" value="UniProtKB-ARBA"/>
</dbReference>
<dbReference type="OrthoDB" id="9768878at2"/>